<feature type="transmembrane region" description="Helical" evidence="6">
    <location>
        <begin position="149"/>
        <end position="173"/>
    </location>
</feature>
<evidence type="ECO:0000313" key="8">
    <source>
        <dbReference type="EMBL" id="KAK8009484.1"/>
    </source>
</evidence>
<dbReference type="PANTHER" id="PTHR43791:SF36">
    <property type="entry name" value="TRANSPORTER, PUTATIVE (AFU_ORTHOLOGUE AFUA_6G08340)-RELATED"/>
    <property type="match status" value="1"/>
</dbReference>
<dbReference type="Gene3D" id="1.20.1250.20">
    <property type="entry name" value="MFS general substrate transporter like domains"/>
    <property type="match status" value="1"/>
</dbReference>
<dbReference type="InterPro" id="IPR036259">
    <property type="entry name" value="MFS_trans_sf"/>
</dbReference>
<evidence type="ECO:0000256" key="5">
    <source>
        <dbReference type="ARBA" id="ARBA00023136"/>
    </source>
</evidence>
<dbReference type="InterPro" id="IPR011701">
    <property type="entry name" value="MFS"/>
</dbReference>
<name>A0ABR1RGV3_9PEZI</name>
<protein>
    <recommendedName>
        <fullName evidence="7">Major facilitator superfamily (MFS) profile domain-containing protein</fullName>
    </recommendedName>
</protein>
<dbReference type="Proteomes" id="UP001396898">
    <property type="component" value="Unassembled WGS sequence"/>
</dbReference>
<evidence type="ECO:0000256" key="2">
    <source>
        <dbReference type="ARBA" id="ARBA00022448"/>
    </source>
</evidence>
<feature type="transmembrane region" description="Helical" evidence="6">
    <location>
        <begin position="122"/>
        <end position="143"/>
    </location>
</feature>
<dbReference type="InterPro" id="IPR020846">
    <property type="entry name" value="MFS_dom"/>
</dbReference>
<evidence type="ECO:0000259" key="7">
    <source>
        <dbReference type="PROSITE" id="PS50850"/>
    </source>
</evidence>
<sequence length="261" mass="29169">MTETQSRETESMWVDGLSAMCCGPRGQMAYMVGLARFSLSRSTADFYHRREQRRPRRQDNRRAGLAVSVTYISVLFFIIPSNLIIKRFNAKRYLPVVMVLFGTIGMCMAATKSAASLLAARFFLGFPESGVVPACILFFSFWYKPVERAWRVGVFFSTSALGSGCSGFVAVGIDKLNGRHGLASWQWMVLIEGAVTVFMAVPVQFLLLTFPETSKGLSERQRYIAINRLAVGTARQTDKTWDWAAFMGFSPQKANSYVAIV</sequence>
<keyword evidence="5 6" id="KW-0472">Membrane</keyword>
<keyword evidence="4 6" id="KW-1133">Transmembrane helix</keyword>
<gene>
    <name evidence="8" type="ORF">PG991_012035</name>
</gene>
<evidence type="ECO:0000256" key="6">
    <source>
        <dbReference type="SAM" id="Phobius"/>
    </source>
</evidence>
<comment type="subcellular location">
    <subcellularLocation>
        <location evidence="1">Membrane</location>
        <topology evidence="1">Multi-pass membrane protein</topology>
    </subcellularLocation>
</comment>
<proteinExistence type="predicted"/>
<keyword evidence="2" id="KW-0813">Transport</keyword>
<evidence type="ECO:0000313" key="9">
    <source>
        <dbReference type="Proteomes" id="UP001396898"/>
    </source>
</evidence>
<feature type="transmembrane region" description="Helical" evidence="6">
    <location>
        <begin position="63"/>
        <end position="81"/>
    </location>
</feature>
<keyword evidence="9" id="KW-1185">Reference proteome</keyword>
<reference evidence="8 9" key="1">
    <citation type="submission" date="2023-01" db="EMBL/GenBank/DDBJ databases">
        <title>Analysis of 21 Apiospora genomes using comparative genomics revels a genus with tremendous synthesis potential of carbohydrate active enzymes and secondary metabolites.</title>
        <authorList>
            <person name="Sorensen T."/>
        </authorList>
    </citation>
    <scope>NUCLEOTIDE SEQUENCE [LARGE SCALE GENOMIC DNA]</scope>
    <source>
        <strain evidence="8 9">CBS 20057</strain>
    </source>
</reference>
<dbReference type="PROSITE" id="PS50850">
    <property type="entry name" value="MFS"/>
    <property type="match status" value="1"/>
</dbReference>
<evidence type="ECO:0000256" key="4">
    <source>
        <dbReference type="ARBA" id="ARBA00022989"/>
    </source>
</evidence>
<keyword evidence="3 6" id="KW-0812">Transmembrane</keyword>
<evidence type="ECO:0000256" key="1">
    <source>
        <dbReference type="ARBA" id="ARBA00004141"/>
    </source>
</evidence>
<accession>A0ABR1RGV3</accession>
<dbReference type="Pfam" id="PF07690">
    <property type="entry name" value="MFS_1"/>
    <property type="match status" value="1"/>
</dbReference>
<dbReference type="SUPFAM" id="SSF103473">
    <property type="entry name" value="MFS general substrate transporter"/>
    <property type="match status" value="1"/>
</dbReference>
<feature type="transmembrane region" description="Helical" evidence="6">
    <location>
        <begin position="185"/>
        <end position="207"/>
    </location>
</feature>
<evidence type="ECO:0000256" key="3">
    <source>
        <dbReference type="ARBA" id="ARBA00022692"/>
    </source>
</evidence>
<organism evidence="8 9">
    <name type="scientific">Apiospora marii</name>
    <dbReference type="NCBI Taxonomy" id="335849"/>
    <lineage>
        <taxon>Eukaryota</taxon>
        <taxon>Fungi</taxon>
        <taxon>Dikarya</taxon>
        <taxon>Ascomycota</taxon>
        <taxon>Pezizomycotina</taxon>
        <taxon>Sordariomycetes</taxon>
        <taxon>Xylariomycetidae</taxon>
        <taxon>Amphisphaeriales</taxon>
        <taxon>Apiosporaceae</taxon>
        <taxon>Apiospora</taxon>
    </lineage>
</organism>
<dbReference type="PANTHER" id="PTHR43791">
    <property type="entry name" value="PERMEASE-RELATED"/>
    <property type="match status" value="1"/>
</dbReference>
<dbReference type="EMBL" id="JAQQWI010000016">
    <property type="protein sequence ID" value="KAK8009484.1"/>
    <property type="molecule type" value="Genomic_DNA"/>
</dbReference>
<feature type="domain" description="Major facilitator superfamily (MFS) profile" evidence="7">
    <location>
        <begin position="1"/>
        <end position="261"/>
    </location>
</feature>
<comment type="caution">
    <text evidence="8">The sequence shown here is derived from an EMBL/GenBank/DDBJ whole genome shotgun (WGS) entry which is preliminary data.</text>
</comment>